<evidence type="ECO:0000313" key="14">
    <source>
        <dbReference type="Proteomes" id="UP001162480"/>
    </source>
</evidence>
<evidence type="ECO:0000256" key="8">
    <source>
        <dbReference type="ARBA" id="ARBA00023157"/>
    </source>
</evidence>
<feature type="region of interest" description="Disordered" evidence="11">
    <location>
        <begin position="1"/>
        <end position="22"/>
    </location>
</feature>
<dbReference type="EMBL" id="OX597824">
    <property type="protein sequence ID" value="CAI9729997.1"/>
    <property type="molecule type" value="Genomic_DNA"/>
</dbReference>
<name>A0AA36FA45_OCTVU</name>
<dbReference type="GO" id="GO:0005125">
    <property type="term" value="F:cytokine activity"/>
    <property type="evidence" value="ECO:0007669"/>
    <property type="project" value="TreeGrafter"/>
</dbReference>
<evidence type="ECO:0000256" key="10">
    <source>
        <dbReference type="RuleBase" id="RU000354"/>
    </source>
</evidence>
<protein>
    <submittedName>
        <fullName evidence="13">Bone morphogenetic protein 2-like</fullName>
    </submittedName>
</protein>
<evidence type="ECO:0000256" key="7">
    <source>
        <dbReference type="ARBA" id="ARBA00023030"/>
    </source>
</evidence>
<dbReference type="Pfam" id="PF00688">
    <property type="entry name" value="TGFb_propeptide"/>
    <property type="match status" value="1"/>
</dbReference>
<dbReference type="GO" id="GO:0051094">
    <property type="term" value="P:positive regulation of developmental process"/>
    <property type="evidence" value="ECO:0007669"/>
    <property type="project" value="UniProtKB-ARBA"/>
</dbReference>
<dbReference type="FunFam" id="2.10.90.10:FF:000103">
    <property type="entry name" value="Bone morphogenetic protein 16"/>
    <property type="match status" value="1"/>
</dbReference>
<feature type="domain" description="TGF-beta family profile" evidence="12">
    <location>
        <begin position="240"/>
        <end position="367"/>
    </location>
</feature>
<evidence type="ECO:0000313" key="13">
    <source>
        <dbReference type="EMBL" id="CAI9729997.1"/>
    </source>
</evidence>
<gene>
    <name evidence="13" type="ORF">OCTVUL_1B018936</name>
</gene>
<dbReference type="GO" id="GO:0030154">
    <property type="term" value="P:cell differentiation"/>
    <property type="evidence" value="ECO:0007669"/>
    <property type="project" value="UniProtKB-KW"/>
</dbReference>
<evidence type="ECO:0000256" key="11">
    <source>
        <dbReference type="SAM" id="MobiDB-lite"/>
    </source>
</evidence>
<dbReference type="Proteomes" id="UP001162480">
    <property type="component" value="Chromosome 11"/>
</dbReference>
<keyword evidence="9" id="KW-0325">Glycoprotein</keyword>
<dbReference type="PANTHER" id="PTHR11848">
    <property type="entry name" value="TGF-BETA FAMILY"/>
    <property type="match status" value="1"/>
</dbReference>
<keyword evidence="14" id="KW-1185">Reference proteome</keyword>
<dbReference type="GO" id="GO:0051240">
    <property type="term" value="P:positive regulation of multicellular organismal process"/>
    <property type="evidence" value="ECO:0007669"/>
    <property type="project" value="UniProtKB-ARBA"/>
</dbReference>
<reference evidence="13" key="1">
    <citation type="submission" date="2023-08" db="EMBL/GenBank/DDBJ databases">
        <authorList>
            <person name="Alioto T."/>
            <person name="Alioto T."/>
            <person name="Gomez Garrido J."/>
        </authorList>
    </citation>
    <scope>NUCLEOTIDE SEQUENCE</scope>
</reference>
<evidence type="ECO:0000256" key="5">
    <source>
        <dbReference type="ARBA" id="ARBA00022729"/>
    </source>
</evidence>
<dbReference type="InterPro" id="IPR001111">
    <property type="entry name" value="TGF-b_propeptide"/>
</dbReference>
<feature type="compositionally biased region" description="Basic residues" evidence="11">
    <location>
        <begin position="231"/>
        <end position="261"/>
    </location>
</feature>
<dbReference type="GO" id="GO:0005615">
    <property type="term" value="C:extracellular space"/>
    <property type="evidence" value="ECO:0007669"/>
    <property type="project" value="TreeGrafter"/>
</dbReference>
<keyword evidence="8" id="KW-1015">Disulfide bond</keyword>
<evidence type="ECO:0000256" key="3">
    <source>
        <dbReference type="ARBA" id="ARBA00022473"/>
    </source>
</evidence>
<dbReference type="GO" id="GO:0008083">
    <property type="term" value="F:growth factor activity"/>
    <property type="evidence" value="ECO:0007669"/>
    <property type="project" value="UniProtKB-KW"/>
</dbReference>
<dbReference type="PROSITE" id="PS00250">
    <property type="entry name" value="TGF_BETA_1"/>
    <property type="match status" value="1"/>
</dbReference>
<dbReference type="Gene3D" id="2.10.90.10">
    <property type="entry name" value="Cystine-knot cytokines"/>
    <property type="match status" value="1"/>
</dbReference>
<evidence type="ECO:0000256" key="6">
    <source>
        <dbReference type="ARBA" id="ARBA00022782"/>
    </source>
</evidence>
<evidence type="ECO:0000256" key="9">
    <source>
        <dbReference type="ARBA" id="ARBA00023180"/>
    </source>
</evidence>
<dbReference type="SUPFAM" id="SSF57501">
    <property type="entry name" value="Cystine-knot cytokines"/>
    <property type="match status" value="1"/>
</dbReference>
<keyword evidence="7 10" id="KW-0339">Growth factor</keyword>
<feature type="compositionally biased region" description="Basic and acidic residues" evidence="11">
    <location>
        <begin position="1"/>
        <end position="14"/>
    </location>
</feature>
<dbReference type="Gene3D" id="2.60.120.970">
    <property type="match status" value="1"/>
</dbReference>
<dbReference type="PROSITE" id="PS51362">
    <property type="entry name" value="TGF_BETA_2"/>
    <property type="match status" value="1"/>
</dbReference>
<keyword evidence="5" id="KW-0732">Signal</keyword>
<keyword evidence="6" id="KW-0221">Differentiation</keyword>
<accession>A0AA36FA45</accession>
<comment type="subcellular location">
    <subcellularLocation>
        <location evidence="1">Secreted</location>
    </subcellularLocation>
</comment>
<feature type="region of interest" description="Disordered" evidence="11">
    <location>
        <begin position="226"/>
        <end position="263"/>
    </location>
</feature>
<dbReference type="PANTHER" id="PTHR11848:SF263">
    <property type="entry name" value="PROTEIN DECAPENTAPLEGIC"/>
    <property type="match status" value="1"/>
</dbReference>
<dbReference type="SMART" id="SM00204">
    <property type="entry name" value="TGFB"/>
    <property type="match status" value="1"/>
</dbReference>
<dbReference type="InterPro" id="IPR001839">
    <property type="entry name" value="TGF-b_C"/>
</dbReference>
<organism evidence="13 14">
    <name type="scientific">Octopus vulgaris</name>
    <name type="common">Common octopus</name>
    <dbReference type="NCBI Taxonomy" id="6645"/>
    <lineage>
        <taxon>Eukaryota</taxon>
        <taxon>Metazoa</taxon>
        <taxon>Spiralia</taxon>
        <taxon>Lophotrochozoa</taxon>
        <taxon>Mollusca</taxon>
        <taxon>Cephalopoda</taxon>
        <taxon>Coleoidea</taxon>
        <taxon>Octopodiformes</taxon>
        <taxon>Octopoda</taxon>
        <taxon>Incirrata</taxon>
        <taxon>Octopodidae</taxon>
        <taxon>Octopus</taxon>
    </lineage>
</organism>
<evidence type="ECO:0000256" key="1">
    <source>
        <dbReference type="ARBA" id="ARBA00004613"/>
    </source>
</evidence>
<evidence type="ECO:0000256" key="2">
    <source>
        <dbReference type="ARBA" id="ARBA00006656"/>
    </source>
</evidence>
<keyword evidence="3" id="KW-0217">Developmental protein</keyword>
<keyword evidence="4" id="KW-0964">Secreted</keyword>
<evidence type="ECO:0000256" key="4">
    <source>
        <dbReference type="ARBA" id="ARBA00022525"/>
    </source>
</evidence>
<dbReference type="AlphaFoldDB" id="A0AA36FA45"/>
<dbReference type="InterPro" id="IPR015615">
    <property type="entry name" value="TGF-beta-rel"/>
</dbReference>
<sequence>MWDLYDSHKQKKDPSAPTSGRGYLPANTVRSFYHIDPHFMDCTEENASTIMFNISNMMEEEILTAADLRIFWDPKFYEYNYRGAASSSDISIDNSYDSNYNITRDNNNKNMFKKLKYFPIRIEVHEVISPPRWGSSSECITRLIDTKVIHSNSNTSTWVVFDVHPAVLKWKQTPHLNHGLHIRLSTATKNPVSVQPHQHIRLKRTADIEQNEWQNSRPLLITYTDDGKGVPLKRSRRSARHRRERGKKKRRRSKKVQRHRKAGAECRRHPMYVSFNEVGWTEWIVAPVGYQAFYCDGKCPFPISDYLNSTNHAIVQTLVNSVMPDRIPEVCCVPTELSSISMLYLDEQNKVVLKNYQGMVVKACGCR</sequence>
<dbReference type="InterPro" id="IPR029034">
    <property type="entry name" value="Cystine-knot_cytokine"/>
</dbReference>
<dbReference type="InterPro" id="IPR017948">
    <property type="entry name" value="TGFb_CS"/>
</dbReference>
<comment type="similarity">
    <text evidence="2 10">Belongs to the TGF-beta family.</text>
</comment>
<evidence type="ECO:0000259" key="12">
    <source>
        <dbReference type="PROSITE" id="PS51362"/>
    </source>
</evidence>
<dbReference type="Pfam" id="PF00019">
    <property type="entry name" value="TGF_beta"/>
    <property type="match status" value="1"/>
</dbReference>
<proteinExistence type="inferred from homology"/>